<comment type="subcellular location">
    <subcellularLocation>
        <location evidence="1 8">Cell inner membrane</location>
        <topology evidence="1 8">Single-pass membrane protein</topology>
    </subcellularLocation>
</comment>
<dbReference type="PRINTS" id="PR00281">
    <property type="entry name" value="HOKGEFTOXIC"/>
</dbReference>
<dbReference type="InterPro" id="IPR000021">
    <property type="entry name" value="Hok/gef_toxin"/>
</dbReference>
<keyword evidence="2" id="KW-1003">Cell membrane</keyword>
<dbReference type="Pfam" id="PF01848">
    <property type="entry name" value="HOK_GEF"/>
    <property type="match status" value="1"/>
</dbReference>
<evidence type="ECO:0000313" key="10">
    <source>
        <dbReference type="Proteomes" id="UP001164712"/>
    </source>
</evidence>
<gene>
    <name evidence="9" type="ORF">O1V66_04640</name>
</gene>
<evidence type="ECO:0000313" key="9">
    <source>
        <dbReference type="EMBL" id="WAT01984.1"/>
    </source>
</evidence>
<evidence type="ECO:0000256" key="1">
    <source>
        <dbReference type="ARBA" id="ARBA00004377"/>
    </source>
</evidence>
<keyword evidence="5" id="KW-0812">Transmembrane</keyword>
<sequence length="50" mass="5571">MPHKLIFAVVTIICLTLLMFTLLTRPSLCEVQYKSGVTEVAAYLACNVVR</sequence>
<keyword evidence="3" id="KW-0997">Cell inner membrane</keyword>
<keyword evidence="6" id="KW-1133">Transmembrane helix</keyword>
<protein>
    <submittedName>
        <fullName evidence="9">Hok/Gef family protein</fullName>
    </submittedName>
</protein>
<dbReference type="EMBL" id="CP114058">
    <property type="protein sequence ID" value="WAT01984.1"/>
    <property type="molecule type" value="Genomic_DNA"/>
</dbReference>
<evidence type="ECO:0000256" key="8">
    <source>
        <dbReference type="RuleBase" id="RU221113"/>
    </source>
</evidence>
<evidence type="ECO:0000256" key="3">
    <source>
        <dbReference type="ARBA" id="ARBA00022519"/>
    </source>
</evidence>
<reference evidence="9" key="1">
    <citation type="submission" date="2022-12" db="EMBL/GenBank/DDBJ databases">
        <title>Complete genome sequence of an Australian strain of Rouxiella badensis DAR84756 and resolution of the R. badensis DSM100043 and R. chamberiensis DSM28324 genomes.</title>
        <authorList>
            <person name="Paul S."/>
            <person name="Anderson P.J."/>
            <person name="Maynard G."/>
            <person name="Dyall-Smith M."/>
            <person name="Kudinha T."/>
        </authorList>
    </citation>
    <scope>NUCLEOTIDE SEQUENCE</scope>
    <source>
        <strain evidence="9">DSM 28324</strain>
    </source>
</reference>
<evidence type="ECO:0000256" key="2">
    <source>
        <dbReference type="ARBA" id="ARBA00022475"/>
    </source>
</evidence>
<name>A0ABY7HRG1_9GAMM</name>
<keyword evidence="4" id="KW-1277">Toxin-antitoxin system</keyword>
<keyword evidence="10" id="KW-1185">Reference proteome</keyword>
<accession>A0ABY7HRG1</accession>
<evidence type="ECO:0000256" key="5">
    <source>
        <dbReference type="ARBA" id="ARBA00022692"/>
    </source>
</evidence>
<evidence type="ECO:0000256" key="7">
    <source>
        <dbReference type="ARBA" id="ARBA00023136"/>
    </source>
</evidence>
<evidence type="ECO:0000256" key="4">
    <source>
        <dbReference type="ARBA" id="ARBA00022649"/>
    </source>
</evidence>
<proteinExistence type="inferred from homology"/>
<keyword evidence="7" id="KW-0472">Membrane</keyword>
<dbReference type="RefSeq" id="WP_187329789.1">
    <property type="nucleotide sequence ID" value="NZ_JRWU01000002.1"/>
</dbReference>
<evidence type="ECO:0000256" key="6">
    <source>
        <dbReference type="ARBA" id="ARBA00022989"/>
    </source>
</evidence>
<organism evidence="9 10">
    <name type="scientific">Rouxiella chamberiensis</name>
    <dbReference type="NCBI Taxonomy" id="1513468"/>
    <lineage>
        <taxon>Bacteria</taxon>
        <taxon>Pseudomonadati</taxon>
        <taxon>Pseudomonadota</taxon>
        <taxon>Gammaproteobacteria</taxon>
        <taxon>Enterobacterales</taxon>
        <taxon>Yersiniaceae</taxon>
        <taxon>Rouxiella</taxon>
    </lineage>
</organism>
<comment type="similarity">
    <text evidence="8">Belongs to the hok/gef family.</text>
</comment>
<dbReference type="Proteomes" id="UP001164712">
    <property type="component" value="Chromosome"/>
</dbReference>